<dbReference type="InterPro" id="IPR005321">
    <property type="entry name" value="Peptidase_S58_DmpA"/>
</dbReference>
<dbReference type="GO" id="GO:0004177">
    <property type="term" value="F:aminopeptidase activity"/>
    <property type="evidence" value="ECO:0007669"/>
    <property type="project" value="UniProtKB-KW"/>
</dbReference>
<protein>
    <submittedName>
        <fullName evidence="2">L-aminopeptidase/D-esterase</fullName>
    </submittedName>
</protein>
<keyword evidence="2" id="KW-0378">Hydrolase</keyword>
<dbReference type="RefSeq" id="WP_091647774.1">
    <property type="nucleotide sequence ID" value="NZ_FNHQ01000003.1"/>
</dbReference>
<dbReference type="Pfam" id="PF03576">
    <property type="entry name" value="Peptidase_S58"/>
    <property type="match status" value="1"/>
</dbReference>
<sequence length="329" mass="34353">MKEIKIQDMKNFRIGSSENRKAGTGCTVIICPEGAPCGIDVRGGGPASRETELLKPVAACEKIHAIALCGGSAFGLNAAGGVMKYLEEHDIGFETRYGKVPLVCASSIFDLGCGDSTVRPDEGMGYAACLAAEQNDIQEGNHGAGTGATVGKLWGAAYMMKSGLGIYAVEAWGLQVAAVVAVNAVGDVYDRSRNCILAGMLNKDKNGFACSERILIEDRDTPNLFSQRAQAHATNTTIAAIITNAAFDKTAMNKIAAMAGNGMVRAISPVNTMADGDSVYAVSVGTVTADINIVGTLAAYVLEKAIGRAVLYADSAYGIPAVKDLQWKK</sequence>
<evidence type="ECO:0000256" key="1">
    <source>
        <dbReference type="ARBA" id="ARBA00007068"/>
    </source>
</evidence>
<keyword evidence="3" id="KW-1185">Reference proteome</keyword>
<dbReference type="AlphaFoldDB" id="A0A1G9REI3"/>
<keyword evidence="2" id="KW-0031">Aminopeptidase</keyword>
<dbReference type="Proteomes" id="UP000199309">
    <property type="component" value="Unassembled WGS sequence"/>
</dbReference>
<reference evidence="2 3" key="1">
    <citation type="submission" date="2016-10" db="EMBL/GenBank/DDBJ databases">
        <authorList>
            <person name="de Groot N.N."/>
        </authorList>
    </citation>
    <scope>NUCLEOTIDE SEQUENCE [LARGE SCALE GENOMIC DNA]</scope>
    <source>
        <strain evidence="2 3">DSM 16981</strain>
    </source>
</reference>
<proteinExistence type="inferred from homology"/>
<dbReference type="CDD" id="cd02252">
    <property type="entry name" value="nylC_like"/>
    <property type="match status" value="1"/>
</dbReference>
<dbReference type="Gene3D" id="3.60.70.12">
    <property type="entry name" value="L-amino peptidase D-ALA esterase/amidase"/>
    <property type="match status" value="1"/>
</dbReference>
<dbReference type="OrthoDB" id="9808347at2"/>
<dbReference type="PANTHER" id="PTHR36512">
    <property type="entry name" value="D-AMINOPEPTIDASE"/>
    <property type="match status" value="1"/>
</dbReference>
<evidence type="ECO:0000313" key="2">
    <source>
        <dbReference type="EMBL" id="SDM21644.1"/>
    </source>
</evidence>
<accession>A0A1G9REI3</accession>
<organism evidence="2 3">
    <name type="scientific">Megasphaera paucivorans</name>
    <dbReference type="NCBI Taxonomy" id="349095"/>
    <lineage>
        <taxon>Bacteria</taxon>
        <taxon>Bacillati</taxon>
        <taxon>Bacillota</taxon>
        <taxon>Negativicutes</taxon>
        <taxon>Veillonellales</taxon>
        <taxon>Veillonellaceae</taxon>
        <taxon>Megasphaera</taxon>
    </lineage>
</organism>
<evidence type="ECO:0000313" key="3">
    <source>
        <dbReference type="Proteomes" id="UP000199309"/>
    </source>
</evidence>
<name>A0A1G9REI3_9FIRM</name>
<dbReference type="EMBL" id="FNHQ01000003">
    <property type="protein sequence ID" value="SDM21644.1"/>
    <property type="molecule type" value="Genomic_DNA"/>
</dbReference>
<dbReference type="SUPFAM" id="SSF56266">
    <property type="entry name" value="DmpA/ArgJ-like"/>
    <property type="match status" value="1"/>
</dbReference>
<dbReference type="InterPro" id="IPR016117">
    <property type="entry name" value="ArgJ-like_dom_sf"/>
</dbReference>
<gene>
    <name evidence="2" type="ORF">SAMN05660299_00436</name>
</gene>
<dbReference type="PANTHER" id="PTHR36512:SF3">
    <property type="entry name" value="BLR5678 PROTEIN"/>
    <property type="match status" value="1"/>
</dbReference>
<dbReference type="STRING" id="349095.SAMN05660299_00436"/>
<keyword evidence="2" id="KW-0645">Protease</keyword>
<comment type="similarity">
    <text evidence="1">Belongs to the peptidase S58 family.</text>
</comment>